<dbReference type="Proteomes" id="UP000505325">
    <property type="component" value="Chromosome"/>
</dbReference>
<dbReference type="PANTHER" id="PTHR32309">
    <property type="entry name" value="TYROSINE-PROTEIN KINASE"/>
    <property type="match status" value="1"/>
</dbReference>
<keyword evidence="6 15" id="KW-0812">Transmembrane</keyword>
<dbReference type="Pfam" id="PF13614">
    <property type="entry name" value="AAA_31"/>
    <property type="match status" value="1"/>
</dbReference>
<evidence type="ECO:0000256" key="8">
    <source>
        <dbReference type="ARBA" id="ARBA00022777"/>
    </source>
</evidence>
<evidence type="ECO:0000256" key="3">
    <source>
        <dbReference type="ARBA" id="ARBA00022475"/>
    </source>
</evidence>
<dbReference type="KEGG" id="pmak:PMPD1_2852"/>
<evidence type="ECO:0000259" key="16">
    <source>
        <dbReference type="Pfam" id="PF02706"/>
    </source>
</evidence>
<evidence type="ECO:0000256" key="14">
    <source>
        <dbReference type="SAM" id="Coils"/>
    </source>
</evidence>
<feature type="transmembrane region" description="Helical" evidence="15">
    <location>
        <begin position="426"/>
        <end position="446"/>
    </location>
</feature>
<keyword evidence="14" id="KW-0175">Coiled coil</keyword>
<name>A0A6M8UDF5_9GAMM</name>
<dbReference type="RefSeq" id="WP_173634706.1">
    <property type="nucleotide sequence ID" value="NZ_CP054212.1"/>
</dbReference>
<dbReference type="InterPro" id="IPR050445">
    <property type="entry name" value="Bact_polysacc_biosynth/exp"/>
</dbReference>
<evidence type="ECO:0000256" key="2">
    <source>
        <dbReference type="ARBA" id="ARBA00008883"/>
    </source>
</evidence>
<evidence type="ECO:0000256" key="10">
    <source>
        <dbReference type="ARBA" id="ARBA00022989"/>
    </source>
</evidence>
<evidence type="ECO:0000256" key="7">
    <source>
        <dbReference type="ARBA" id="ARBA00022741"/>
    </source>
</evidence>
<evidence type="ECO:0000256" key="12">
    <source>
        <dbReference type="ARBA" id="ARBA00023137"/>
    </source>
</evidence>
<evidence type="ECO:0000256" key="11">
    <source>
        <dbReference type="ARBA" id="ARBA00023136"/>
    </source>
</evidence>
<dbReference type="GO" id="GO:0005886">
    <property type="term" value="C:plasma membrane"/>
    <property type="evidence" value="ECO:0007669"/>
    <property type="project" value="UniProtKB-SubCell"/>
</dbReference>
<sequence length="726" mass="79783">MIDKNKLSLPGVSENRDEIDLGRVWGSLVDAKWLILAITLFFIIIAIVYSLFATPVYRADAVVQVEKAAGTSLISTISSMLPDSEPASATEIALIESRMVLGKAIDDLHLEYDVQRNYFPVFGHGFAALTGNDDDVVTISDFSMPKSSIDMPFTLTVTGAKSYTLSNEQGEVLKGTVGSRATGKGYSLLISELKSKEGREFTLVKHPLLSVYNNIYGVLQVADAGKDTGVINLSYDDTNAQKAADVLNSIVDNYQLQNVNRKTEEAQKSLSFLAEQLPSVRSKLDADEDKLNAYRRANDSVDMSLEAKSTLDTLVQLEGQLNELTFKESDISKLYTKQHPAYKALMEKRRVLENEKDELNKKVSQLPETQQQILRLTRDVEVGQQVYMQMLNRQQELKIAEASTVGNVRIIDPAMTRLAPVKPKKIIITLLAAIFGAMLASAFVLARKAMHKGIESPEQIESLGINVYASVPLSKWQQEKDRVLAANGGGKNRSENLLALGNPTDMALEAIRSLRTSLHFAMMEAKNNILMISGVSPSIGKSFISANLAAILAQAGQRVLLIDADMRKGYMHTLLDSSDGNKGLSQILSGSLPINEAIHPVKKMENLSVISRGQIPPNPSELLMNKRFSDLLEWANQHYDIVLVDTPPILAVTDAAICGRSCGTSLLVARFEETTAKEVEVSIRRFEQNGVDIKGVILNVVVPRAASQYGNGGYGYYQYQYGNAKK</sequence>
<evidence type="ECO:0000256" key="15">
    <source>
        <dbReference type="SAM" id="Phobius"/>
    </source>
</evidence>
<feature type="domain" description="AAA" evidence="17">
    <location>
        <begin position="539"/>
        <end position="653"/>
    </location>
</feature>
<dbReference type="EMBL" id="CP054212">
    <property type="protein sequence ID" value="QKJ87789.1"/>
    <property type="molecule type" value="Genomic_DNA"/>
</dbReference>
<dbReference type="InterPro" id="IPR032807">
    <property type="entry name" value="GNVR"/>
</dbReference>
<dbReference type="Pfam" id="PF13807">
    <property type="entry name" value="GNVR"/>
    <property type="match status" value="1"/>
</dbReference>
<gene>
    <name evidence="19" type="ORF">PMPD1_2852</name>
</gene>
<reference evidence="19 20" key="1">
    <citation type="submission" date="2020-06" db="EMBL/GenBank/DDBJ databases">
        <title>Genome sequence of Paramixta manurensis strain PD-1.</title>
        <authorList>
            <person name="Lee C.W."/>
            <person name="Kim J."/>
        </authorList>
    </citation>
    <scope>NUCLEOTIDE SEQUENCE [LARGE SCALE GENOMIC DNA]</scope>
    <source>
        <strain evidence="19 20">PD-1</strain>
    </source>
</reference>
<feature type="domain" description="Tyrosine-protein kinase G-rich" evidence="18">
    <location>
        <begin position="368"/>
        <end position="449"/>
    </location>
</feature>
<proteinExistence type="inferred from homology"/>
<accession>A0A6M8UDF5</accession>
<dbReference type="Pfam" id="PF02706">
    <property type="entry name" value="Wzz"/>
    <property type="match status" value="1"/>
</dbReference>
<dbReference type="SUPFAM" id="SSF52540">
    <property type="entry name" value="P-loop containing nucleoside triphosphate hydrolases"/>
    <property type="match status" value="1"/>
</dbReference>
<evidence type="ECO:0000256" key="9">
    <source>
        <dbReference type="ARBA" id="ARBA00022840"/>
    </source>
</evidence>
<evidence type="ECO:0000256" key="13">
    <source>
        <dbReference type="ARBA" id="ARBA00053015"/>
    </source>
</evidence>
<organism evidence="19 20">
    <name type="scientific">Paramixta manurensis</name>
    <dbReference type="NCBI Taxonomy" id="2740817"/>
    <lineage>
        <taxon>Bacteria</taxon>
        <taxon>Pseudomonadati</taxon>
        <taxon>Pseudomonadota</taxon>
        <taxon>Gammaproteobacteria</taxon>
        <taxon>Enterobacterales</taxon>
        <taxon>Erwiniaceae</taxon>
        <taxon>Paramixta</taxon>
    </lineage>
</organism>
<dbReference type="FunFam" id="3.40.50.300:FF:000527">
    <property type="entry name" value="Tyrosine-protein kinase etk"/>
    <property type="match status" value="1"/>
</dbReference>
<dbReference type="AlphaFoldDB" id="A0A6M8UDF5"/>
<dbReference type="GO" id="GO:0005524">
    <property type="term" value="F:ATP binding"/>
    <property type="evidence" value="ECO:0007669"/>
    <property type="project" value="UniProtKB-KW"/>
</dbReference>
<comment type="subcellular location">
    <subcellularLocation>
        <location evidence="1">Cell inner membrane</location>
        <topology evidence="1">Multi-pass membrane protein</topology>
    </subcellularLocation>
</comment>
<dbReference type="InterPro" id="IPR003856">
    <property type="entry name" value="LPS_length_determ_N"/>
</dbReference>
<dbReference type="InterPro" id="IPR005702">
    <property type="entry name" value="Wzc-like_C"/>
</dbReference>
<comment type="similarity">
    <text evidence="2">Belongs to the etk/wzc family.</text>
</comment>
<evidence type="ECO:0000313" key="20">
    <source>
        <dbReference type="Proteomes" id="UP000505325"/>
    </source>
</evidence>
<dbReference type="Pfam" id="PF23607">
    <property type="entry name" value="WZC_N"/>
    <property type="match status" value="1"/>
</dbReference>
<dbReference type="InterPro" id="IPR025669">
    <property type="entry name" value="AAA_dom"/>
</dbReference>
<keyword evidence="20" id="KW-1185">Reference proteome</keyword>
<keyword evidence="4" id="KW-0997">Cell inner membrane</keyword>
<evidence type="ECO:0000313" key="19">
    <source>
        <dbReference type="EMBL" id="QKJ87789.1"/>
    </source>
</evidence>
<dbReference type="Gene3D" id="3.40.50.300">
    <property type="entry name" value="P-loop containing nucleotide triphosphate hydrolases"/>
    <property type="match status" value="1"/>
</dbReference>
<evidence type="ECO:0000259" key="18">
    <source>
        <dbReference type="Pfam" id="PF13807"/>
    </source>
</evidence>
<evidence type="ECO:0000256" key="6">
    <source>
        <dbReference type="ARBA" id="ARBA00022692"/>
    </source>
</evidence>
<dbReference type="GO" id="GO:0042802">
    <property type="term" value="F:identical protein binding"/>
    <property type="evidence" value="ECO:0007669"/>
    <property type="project" value="UniProtKB-ARBA"/>
</dbReference>
<keyword evidence="5" id="KW-0808">Transferase</keyword>
<dbReference type="CDD" id="cd05387">
    <property type="entry name" value="BY-kinase"/>
    <property type="match status" value="1"/>
</dbReference>
<keyword evidence="10 15" id="KW-1133">Transmembrane helix</keyword>
<feature type="transmembrane region" description="Helical" evidence="15">
    <location>
        <begin position="33"/>
        <end position="52"/>
    </location>
</feature>
<dbReference type="InterPro" id="IPR027417">
    <property type="entry name" value="P-loop_NTPase"/>
</dbReference>
<dbReference type="GO" id="GO:0004713">
    <property type="term" value="F:protein tyrosine kinase activity"/>
    <property type="evidence" value="ECO:0007669"/>
    <property type="project" value="UniProtKB-KW"/>
</dbReference>
<dbReference type="PANTHER" id="PTHR32309:SF32">
    <property type="entry name" value="TYROSINE-PROTEIN KINASE ETK-RELATED"/>
    <property type="match status" value="1"/>
</dbReference>
<feature type="domain" description="Polysaccharide chain length determinant N-terminal" evidence="16">
    <location>
        <begin position="17"/>
        <end position="108"/>
    </location>
</feature>
<evidence type="ECO:0000256" key="4">
    <source>
        <dbReference type="ARBA" id="ARBA00022519"/>
    </source>
</evidence>
<evidence type="ECO:0000256" key="1">
    <source>
        <dbReference type="ARBA" id="ARBA00004429"/>
    </source>
</evidence>
<keyword evidence="8 19" id="KW-0418">Kinase</keyword>
<protein>
    <submittedName>
        <fullName evidence="19">Polysaccharide biosynthesis tyrosine autokinase</fullName>
    </submittedName>
</protein>
<dbReference type="NCBIfam" id="TIGR01007">
    <property type="entry name" value="eps_fam"/>
    <property type="match status" value="1"/>
</dbReference>
<keyword evidence="7" id="KW-0547">Nucleotide-binding</keyword>
<evidence type="ECO:0000256" key="5">
    <source>
        <dbReference type="ARBA" id="ARBA00022679"/>
    </source>
</evidence>
<keyword evidence="11 15" id="KW-0472">Membrane</keyword>
<comment type="catalytic activity">
    <reaction evidence="13">
        <text>L-tyrosyl-[protein] + ATP = O-phospho-L-tyrosyl-[protein] + ADP + H(+)</text>
        <dbReference type="Rhea" id="RHEA:10596"/>
        <dbReference type="Rhea" id="RHEA-COMP:10136"/>
        <dbReference type="Rhea" id="RHEA-COMP:20101"/>
        <dbReference type="ChEBI" id="CHEBI:15378"/>
        <dbReference type="ChEBI" id="CHEBI:30616"/>
        <dbReference type="ChEBI" id="CHEBI:46858"/>
        <dbReference type="ChEBI" id="CHEBI:61978"/>
        <dbReference type="ChEBI" id="CHEBI:456216"/>
    </reaction>
</comment>
<evidence type="ECO:0000259" key="17">
    <source>
        <dbReference type="Pfam" id="PF13614"/>
    </source>
</evidence>
<keyword evidence="12" id="KW-0829">Tyrosine-protein kinase</keyword>
<feature type="coiled-coil region" evidence="14">
    <location>
        <begin position="342"/>
        <end position="372"/>
    </location>
</feature>
<keyword evidence="3" id="KW-1003">Cell membrane</keyword>
<keyword evidence="9" id="KW-0067">ATP-binding</keyword>